<evidence type="ECO:0000256" key="2">
    <source>
        <dbReference type="SAM" id="MobiDB-lite"/>
    </source>
</evidence>
<feature type="domain" description="Luciferase-like" evidence="3">
    <location>
        <begin position="57"/>
        <end position="360"/>
    </location>
</feature>
<evidence type="ECO:0000313" key="5">
    <source>
        <dbReference type="Proteomes" id="UP000249524"/>
    </source>
</evidence>
<proteinExistence type="predicted"/>
<feature type="region of interest" description="Disordered" evidence="2">
    <location>
        <begin position="1"/>
        <end position="47"/>
    </location>
</feature>
<evidence type="ECO:0000256" key="1">
    <source>
        <dbReference type="ARBA" id="ARBA00007789"/>
    </source>
</evidence>
<dbReference type="EMBL" id="QFYS01000007">
    <property type="protein sequence ID" value="RAK63648.1"/>
    <property type="molecule type" value="Genomic_DNA"/>
</dbReference>
<sequence>MHRRGGEGRSQHGLRQGPDRGPVRHDDELFGSTEENRSQDELTARAPPNGVARVLRLSVLDLSPVTGDATQAQAVRETIEVARAADRLGYDRFWVAEHHNIATLGSPNPEILIAALTQATSRIRLGSGGVMLVNYSPLKVAETFMELEALAPGRIDLGLGRALGADARTGGALRSVGSDAFPQYFQLLSSWLLDAAGKVPIPEGHPIFDIKANPSGPSHPDVFVLCTSEESAAFAGLRGVGMVFAEFIARAEAGPAIAAYRRSFQPSPFRSEPWAGTAVIAYAAETADDAWRGDAPRRAGTVAMLSGRRRRFTDIEGAEAFLAEWKGTPLLAEVEGRTIAGDAATVRAALAAKAERTGADEVFVMSAGPSLEARIRSLELLAPAA</sequence>
<dbReference type="AlphaFoldDB" id="A0A328BEX9"/>
<dbReference type="NCBIfam" id="TIGR03558">
    <property type="entry name" value="oxido_grp_1"/>
    <property type="match status" value="1"/>
</dbReference>
<feature type="compositionally biased region" description="Basic and acidic residues" evidence="2">
    <location>
        <begin position="17"/>
        <end position="43"/>
    </location>
</feature>
<dbReference type="PANTHER" id="PTHR30137">
    <property type="entry name" value="LUCIFERASE-LIKE MONOOXYGENASE"/>
    <property type="match status" value="1"/>
</dbReference>
<evidence type="ECO:0000259" key="3">
    <source>
        <dbReference type="Pfam" id="PF00296"/>
    </source>
</evidence>
<dbReference type="InterPro" id="IPR011251">
    <property type="entry name" value="Luciferase-like_dom"/>
</dbReference>
<accession>A0A328BEX9</accession>
<organism evidence="4 5">
    <name type="scientific">Phenylobacterium kunshanense</name>
    <dbReference type="NCBI Taxonomy" id="1445034"/>
    <lineage>
        <taxon>Bacteria</taxon>
        <taxon>Pseudomonadati</taxon>
        <taxon>Pseudomonadota</taxon>
        <taxon>Alphaproteobacteria</taxon>
        <taxon>Caulobacterales</taxon>
        <taxon>Caulobacteraceae</taxon>
        <taxon>Phenylobacterium</taxon>
    </lineage>
</organism>
<dbReference type="Gene3D" id="3.20.20.30">
    <property type="entry name" value="Luciferase-like domain"/>
    <property type="match status" value="1"/>
</dbReference>
<dbReference type="InterPro" id="IPR019949">
    <property type="entry name" value="CmoO-like"/>
</dbReference>
<reference evidence="4 5" key="1">
    <citation type="submission" date="2018-05" db="EMBL/GenBank/DDBJ databases">
        <authorList>
            <person name="Lanie J.A."/>
            <person name="Ng W.-L."/>
            <person name="Kazmierczak K.M."/>
            <person name="Andrzejewski T.M."/>
            <person name="Davidsen T.M."/>
            <person name="Wayne K.J."/>
            <person name="Tettelin H."/>
            <person name="Glass J.I."/>
            <person name="Rusch D."/>
            <person name="Podicherti R."/>
            <person name="Tsui H.-C.T."/>
            <person name="Winkler M.E."/>
        </authorList>
    </citation>
    <scope>NUCLEOTIDE SEQUENCE [LARGE SCALE GENOMIC DNA]</scope>
    <source>
        <strain evidence="4 5">BUT-10</strain>
    </source>
</reference>
<evidence type="ECO:0000313" key="4">
    <source>
        <dbReference type="EMBL" id="RAK63648.1"/>
    </source>
</evidence>
<feature type="compositionally biased region" description="Basic and acidic residues" evidence="2">
    <location>
        <begin position="1"/>
        <end position="10"/>
    </location>
</feature>
<dbReference type="GO" id="GO:0016705">
    <property type="term" value="F:oxidoreductase activity, acting on paired donors, with incorporation or reduction of molecular oxygen"/>
    <property type="evidence" value="ECO:0007669"/>
    <property type="project" value="InterPro"/>
</dbReference>
<dbReference type="PANTHER" id="PTHR30137:SF6">
    <property type="entry name" value="LUCIFERASE-LIKE MONOOXYGENASE"/>
    <property type="match status" value="1"/>
</dbReference>
<dbReference type="GO" id="GO:0005829">
    <property type="term" value="C:cytosol"/>
    <property type="evidence" value="ECO:0007669"/>
    <property type="project" value="TreeGrafter"/>
</dbReference>
<dbReference type="SUPFAM" id="SSF51679">
    <property type="entry name" value="Bacterial luciferase-like"/>
    <property type="match status" value="1"/>
</dbReference>
<name>A0A328BEX9_9CAUL</name>
<dbReference type="InterPro" id="IPR050766">
    <property type="entry name" value="Bact_Lucif_Oxidored"/>
</dbReference>
<dbReference type="Pfam" id="PF00296">
    <property type="entry name" value="Bac_luciferase"/>
    <property type="match status" value="1"/>
</dbReference>
<keyword evidence="5" id="KW-1185">Reference proteome</keyword>
<comment type="caution">
    <text evidence="4">The sequence shown here is derived from an EMBL/GenBank/DDBJ whole genome shotgun (WGS) entry which is preliminary data.</text>
</comment>
<gene>
    <name evidence="4" type="ORF">DJ019_15440</name>
</gene>
<dbReference type="OrthoDB" id="9780518at2"/>
<comment type="similarity">
    <text evidence="1">To bacterial alkanal monooxygenase alpha and beta chains.</text>
</comment>
<dbReference type="Proteomes" id="UP000249524">
    <property type="component" value="Unassembled WGS sequence"/>
</dbReference>
<protein>
    <recommendedName>
        <fullName evidence="3">Luciferase-like domain-containing protein</fullName>
    </recommendedName>
</protein>
<dbReference type="InterPro" id="IPR036661">
    <property type="entry name" value="Luciferase-like_sf"/>
</dbReference>